<dbReference type="Proteomes" id="UP000516437">
    <property type="component" value="Chromosome 1"/>
</dbReference>
<evidence type="ECO:0000256" key="1">
    <source>
        <dbReference type="SAM" id="Phobius"/>
    </source>
</evidence>
<dbReference type="OrthoDB" id="1431247at2759"/>
<reference evidence="2 3" key="1">
    <citation type="journal article" date="2019" name="Plant Biotechnol. J.">
        <title>The red bayberry genome and genetic basis of sex determination.</title>
        <authorList>
            <person name="Jia H.M."/>
            <person name="Jia H.J."/>
            <person name="Cai Q.L."/>
            <person name="Wang Y."/>
            <person name="Zhao H.B."/>
            <person name="Yang W.F."/>
            <person name="Wang G.Y."/>
            <person name="Li Y.H."/>
            <person name="Zhan D.L."/>
            <person name="Shen Y.T."/>
            <person name="Niu Q.F."/>
            <person name="Chang L."/>
            <person name="Qiu J."/>
            <person name="Zhao L."/>
            <person name="Xie H.B."/>
            <person name="Fu W.Y."/>
            <person name="Jin J."/>
            <person name="Li X.W."/>
            <person name="Jiao Y."/>
            <person name="Zhou C.C."/>
            <person name="Tu T."/>
            <person name="Chai C.Y."/>
            <person name="Gao J.L."/>
            <person name="Fan L.J."/>
            <person name="van de Weg E."/>
            <person name="Wang J.Y."/>
            <person name="Gao Z.S."/>
        </authorList>
    </citation>
    <scope>NUCLEOTIDE SEQUENCE [LARGE SCALE GENOMIC DNA]</scope>
    <source>
        <tissue evidence="2">Leaves</tissue>
    </source>
</reference>
<organism evidence="2 3">
    <name type="scientific">Morella rubra</name>
    <name type="common">Chinese bayberry</name>
    <dbReference type="NCBI Taxonomy" id="262757"/>
    <lineage>
        <taxon>Eukaryota</taxon>
        <taxon>Viridiplantae</taxon>
        <taxon>Streptophyta</taxon>
        <taxon>Embryophyta</taxon>
        <taxon>Tracheophyta</taxon>
        <taxon>Spermatophyta</taxon>
        <taxon>Magnoliopsida</taxon>
        <taxon>eudicotyledons</taxon>
        <taxon>Gunneridae</taxon>
        <taxon>Pentapetalae</taxon>
        <taxon>rosids</taxon>
        <taxon>fabids</taxon>
        <taxon>Fagales</taxon>
        <taxon>Myricaceae</taxon>
        <taxon>Morella</taxon>
    </lineage>
</organism>
<keyword evidence="3" id="KW-1185">Reference proteome</keyword>
<proteinExistence type="predicted"/>
<sequence length="102" mass="11136">MPKKIVKQVGTSAPENPKATSTLVVTLARPEDPGATYTAVETEYEIRRRVVEIGQSWDLLEATPKSKTLNEEERQMLVNVGAAVLVTVAIGACFYFSHRSSG</sequence>
<protein>
    <submittedName>
        <fullName evidence="2">Uncharacterized protein</fullName>
    </submittedName>
</protein>
<evidence type="ECO:0000313" key="3">
    <source>
        <dbReference type="Proteomes" id="UP000516437"/>
    </source>
</evidence>
<keyword evidence="1" id="KW-1133">Transmembrane helix</keyword>
<keyword evidence="1" id="KW-0472">Membrane</keyword>
<keyword evidence="1" id="KW-0812">Transmembrane</keyword>
<dbReference type="AlphaFoldDB" id="A0A6A1WK12"/>
<evidence type="ECO:0000313" key="2">
    <source>
        <dbReference type="EMBL" id="KAB1225474.1"/>
    </source>
</evidence>
<name>A0A6A1WK12_9ROSI</name>
<comment type="caution">
    <text evidence="2">The sequence shown here is derived from an EMBL/GenBank/DDBJ whole genome shotgun (WGS) entry which is preliminary data.</text>
</comment>
<dbReference type="EMBL" id="RXIC02000019">
    <property type="protein sequence ID" value="KAB1225474.1"/>
    <property type="molecule type" value="Genomic_DNA"/>
</dbReference>
<accession>A0A6A1WK12</accession>
<feature type="transmembrane region" description="Helical" evidence="1">
    <location>
        <begin position="76"/>
        <end position="97"/>
    </location>
</feature>
<gene>
    <name evidence="2" type="ORF">CJ030_MR1G019356</name>
</gene>